<sequence>MRRGFGRGRRGPGLLATVARTAVVAGTATAVAGRVDAAQQAAAQRQQEGAAAQEQLRQMHLQDRIDSQVEARLAGAAQAAPPQAAPAPARPSVDELHAQLTKLGELRTAGLLTDAEFAEQKARLLA</sequence>
<protein>
    <submittedName>
        <fullName evidence="3">SHOCT domain-containing protein</fullName>
    </submittedName>
</protein>
<proteinExistence type="predicted"/>
<evidence type="ECO:0000313" key="3">
    <source>
        <dbReference type="EMBL" id="MDT0350103.1"/>
    </source>
</evidence>
<gene>
    <name evidence="3" type="ORF">RM445_11265</name>
</gene>
<dbReference type="Proteomes" id="UP001183202">
    <property type="component" value="Unassembled WGS sequence"/>
</dbReference>
<keyword evidence="4" id="KW-1185">Reference proteome</keyword>
<dbReference type="EMBL" id="JAVREJ010000006">
    <property type="protein sequence ID" value="MDT0350103.1"/>
    <property type="molecule type" value="Genomic_DNA"/>
</dbReference>
<evidence type="ECO:0000313" key="4">
    <source>
        <dbReference type="Proteomes" id="UP001183202"/>
    </source>
</evidence>
<dbReference type="InterPro" id="IPR018649">
    <property type="entry name" value="SHOCT"/>
</dbReference>
<feature type="domain" description="SHOCT" evidence="2">
    <location>
        <begin position="98"/>
        <end position="125"/>
    </location>
</feature>
<organism evidence="3 4">
    <name type="scientific">Pseudonocardia charpentierae</name>
    <dbReference type="NCBI Taxonomy" id="3075545"/>
    <lineage>
        <taxon>Bacteria</taxon>
        <taxon>Bacillati</taxon>
        <taxon>Actinomycetota</taxon>
        <taxon>Actinomycetes</taxon>
        <taxon>Pseudonocardiales</taxon>
        <taxon>Pseudonocardiaceae</taxon>
        <taxon>Pseudonocardia</taxon>
    </lineage>
</organism>
<accession>A0ABU2N837</accession>
<feature type="compositionally biased region" description="Low complexity" evidence="1">
    <location>
        <begin position="73"/>
        <end position="82"/>
    </location>
</feature>
<reference evidence="4" key="1">
    <citation type="submission" date="2023-07" db="EMBL/GenBank/DDBJ databases">
        <title>30 novel species of actinomycetes from the DSMZ collection.</title>
        <authorList>
            <person name="Nouioui I."/>
        </authorList>
    </citation>
    <scope>NUCLEOTIDE SEQUENCE [LARGE SCALE GENOMIC DNA]</scope>
    <source>
        <strain evidence="4">DSM 45834</strain>
    </source>
</reference>
<dbReference type="Pfam" id="PF09851">
    <property type="entry name" value="SHOCT"/>
    <property type="match status" value="1"/>
</dbReference>
<comment type="caution">
    <text evidence="3">The sequence shown here is derived from an EMBL/GenBank/DDBJ whole genome shotgun (WGS) entry which is preliminary data.</text>
</comment>
<evidence type="ECO:0000259" key="2">
    <source>
        <dbReference type="Pfam" id="PF09851"/>
    </source>
</evidence>
<name>A0ABU2N837_9PSEU</name>
<dbReference type="RefSeq" id="WP_311556129.1">
    <property type="nucleotide sequence ID" value="NZ_JAVREJ010000006.1"/>
</dbReference>
<feature type="region of interest" description="Disordered" evidence="1">
    <location>
        <begin position="73"/>
        <end position="94"/>
    </location>
</feature>
<evidence type="ECO:0000256" key="1">
    <source>
        <dbReference type="SAM" id="MobiDB-lite"/>
    </source>
</evidence>